<dbReference type="Pfam" id="PF04055">
    <property type="entry name" value="Radical_SAM"/>
    <property type="match status" value="1"/>
</dbReference>
<dbReference type="Proteomes" id="UP000034883">
    <property type="component" value="Chromosome"/>
</dbReference>
<dbReference type="GO" id="GO:0005737">
    <property type="term" value="C:cytoplasm"/>
    <property type="evidence" value="ECO:0007669"/>
    <property type="project" value="UniProtKB-SubCell"/>
</dbReference>
<dbReference type="Pfam" id="PF06969">
    <property type="entry name" value="HemN_C"/>
    <property type="match status" value="1"/>
</dbReference>
<organism evidence="4 5">
    <name type="scientific">Sandaracinus amylolyticus</name>
    <dbReference type="NCBI Taxonomy" id="927083"/>
    <lineage>
        <taxon>Bacteria</taxon>
        <taxon>Pseudomonadati</taxon>
        <taxon>Myxococcota</taxon>
        <taxon>Polyangia</taxon>
        <taxon>Polyangiales</taxon>
        <taxon>Sandaracinaceae</taxon>
        <taxon>Sandaracinus</taxon>
    </lineage>
</organism>
<feature type="domain" description="Radical SAM core" evidence="3">
    <location>
        <begin position="1"/>
        <end position="233"/>
    </location>
</feature>
<dbReference type="InterPro" id="IPR007197">
    <property type="entry name" value="rSAM"/>
</dbReference>
<keyword evidence="2" id="KW-0479">Metal-binding</keyword>
<dbReference type="SUPFAM" id="SSF102114">
    <property type="entry name" value="Radical SAM enzymes"/>
    <property type="match status" value="1"/>
</dbReference>
<gene>
    <name evidence="4" type="ORF">DB32_006077</name>
</gene>
<dbReference type="Gene3D" id="3.80.30.20">
    <property type="entry name" value="tm_1862 like domain"/>
    <property type="match status" value="1"/>
</dbReference>
<keyword evidence="2" id="KW-0143">Chaperone</keyword>
<sequence length="384" mass="42177">MTATSVYVHFPWCLKKCPYCDFNSYGTARDDVPHDAYADAVLRELDARRAQLEGRTLVSIFVGGGTPSLWDPRALGRVLAGIEGAFGARVDDVEVTVECNPTSLDRARAAAMREAGVNRISIGVQSLDASRLKFLGRLHDAPMALSAVREARREITRVSADLMFGMPGQKAQDFEAELDRVLETGVDHVSAYALTIEPGTQFGELHKKGRLPVAPDDDYAETFLAAESMFASRGLEHYEVSNYARPGQEARHNLHYWRGGDYVGLGAGAVGCLGDGRGGARRWRDEALPAKYLESSGELARVESWEESLSAEDRVREALMLGLRTREGVDLDALEARTGVDARVGRERAIERRVGRGELVMEGARMRVPHASWLALDAIVTDLF</sequence>
<proteinExistence type="inferred from homology"/>
<dbReference type="PANTHER" id="PTHR13932:SF5">
    <property type="entry name" value="RADICAL S-ADENOSYL METHIONINE DOMAIN-CONTAINING PROTEIN 1, MITOCHONDRIAL"/>
    <property type="match status" value="1"/>
</dbReference>
<dbReference type="AlphaFoldDB" id="A0A0F6YKL2"/>
<keyword evidence="2" id="KW-0408">Iron</keyword>
<evidence type="ECO:0000313" key="5">
    <source>
        <dbReference type="Proteomes" id="UP000034883"/>
    </source>
</evidence>
<reference evidence="4 5" key="1">
    <citation type="submission" date="2015-03" db="EMBL/GenBank/DDBJ databases">
        <title>Genome assembly of Sandaracinus amylolyticus DSM 53668.</title>
        <authorList>
            <person name="Sharma G."/>
            <person name="Subramanian S."/>
        </authorList>
    </citation>
    <scope>NUCLEOTIDE SEQUENCE [LARGE SCALE GENOMIC DNA]</scope>
    <source>
        <strain evidence="4 5">DSM 53668</strain>
    </source>
</reference>
<dbReference type="KEGG" id="samy:DB32_006077"/>
<dbReference type="STRING" id="927083.DB32_006077"/>
<dbReference type="InterPro" id="IPR004559">
    <property type="entry name" value="HemW-like"/>
</dbReference>
<dbReference type="CDD" id="cd01335">
    <property type="entry name" value="Radical_SAM"/>
    <property type="match status" value="1"/>
</dbReference>
<accession>A0A0F6YKL2</accession>
<dbReference type="GO" id="GO:0051539">
    <property type="term" value="F:4 iron, 4 sulfur cluster binding"/>
    <property type="evidence" value="ECO:0007669"/>
    <property type="project" value="UniProtKB-UniRule"/>
</dbReference>
<dbReference type="SFLD" id="SFLDF00288">
    <property type="entry name" value="HemN-like__clustered_with_nucl"/>
    <property type="match status" value="1"/>
</dbReference>
<keyword evidence="2" id="KW-0963">Cytoplasm</keyword>
<dbReference type="PANTHER" id="PTHR13932">
    <property type="entry name" value="COPROPORPHYRINIGEN III OXIDASE"/>
    <property type="match status" value="1"/>
</dbReference>
<keyword evidence="5" id="KW-1185">Reference proteome</keyword>
<dbReference type="GO" id="GO:0006779">
    <property type="term" value="P:porphyrin-containing compound biosynthetic process"/>
    <property type="evidence" value="ECO:0007669"/>
    <property type="project" value="InterPro"/>
</dbReference>
<dbReference type="InterPro" id="IPR006638">
    <property type="entry name" value="Elp3/MiaA/NifB-like_rSAM"/>
</dbReference>
<protein>
    <recommendedName>
        <fullName evidence="2">Heme chaperone HemW</fullName>
    </recommendedName>
</protein>
<dbReference type="InterPro" id="IPR034505">
    <property type="entry name" value="Coproporphyrinogen-III_oxidase"/>
</dbReference>
<dbReference type="SFLD" id="SFLDG01065">
    <property type="entry name" value="anaerobic_coproporphyrinogen-I"/>
    <property type="match status" value="1"/>
</dbReference>
<keyword evidence="2" id="KW-0349">Heme</keyword>
<name>A0A0F6YKL2_9BACT</name>
<dbReference type="OrthoDB" id="9808022at2"/>
<dbReference type="InterPro" id="IPR058240">
    <property type="entry name" value="rSAM_sf"/>
</dbReference>
<keyword evidence="2" id="KW-0004">4Fe-4S</keyword>
<dbReference type="InterPro" id="IPR023404">
    <property type="entry name" value="rSAM_horseshoe"/>
</dbReference>
<evidence type="ECO:0000256" key="1">
    <source>
        <dbReference type="ARBA" id="ARBA00006100"/>
    </source>
</evidence>
<dbReference type="SFLD" id="SFLDG01082">
    <property type="entry name" value="B12-binding_domain_containing"/>
    <property type="match status" value="1"/>
</dbReference>
<dbReference type="GO" id="GO:0046872">
    <property type="term" value="F:metal ion binding"/>
    <property type="evidence" value="ECO:0007669"/>
    <property type="project" value="UniProtKB-UniRule"/>
</dbReference>
<dbReference type="GO" id="GO:0004109">
    <property type="term" value="F:coproporphyrinogen oxidase activity"/>
    <property type="evidence" value="ECO:0007669"/>
    <property type="project" value="InterPro"/>
</dbReference>
<keyword evidence="2" id="KW-0949">S-adenosyl-L-methionine</keyword>
<dbReference type="SFLD" id="SFLDF00562">
    <property type="entry name" value="HemN-like__clustered_with_heat"/>
    <property type="match status" value="1"/>
</dbReference>
<dbReference type="RefSeq" id="WP_053236026.1">
    <property type="nucleotide sequence ID" value="NZ_CP011125.1"/>
</dbReference>
<dbReference type="PROSITE" id="PS51918">
    <property type="entry name" value="RADICAL_SAM"/>
    <property type="match status" value="1"/>
</dbReference>
<evidence type="ECO:0000259" key="3">
    <source>
        <dbReference type="PROSITE" id="PS51918"/>
    </source>
</evidence>
<dbReference type="InterPro" id="IPR010723">
    <property type="entry name" value="HemN_C"/>
</dbReference>
<keyword evidence="2" id="KW-0411">Iron-sulfur</keyword>
<comment type="subcellular location">
    <subcellularLocation>
        <location evidence="2">Cytoplasm</location>
    </subcellularLocation>
</comment>
<evidence type="ECO:0000313" key="4">
    <source>
        <dbReference type="EMBL" id="AKF08928.1"/>
    </source>
</evidence>
<dbReference type="SFLD" id="SFLDS00029">
    <property type="entry name" value="Radical_SAM"/>
    <property type="match status" value="1"/>
</dbReference>
<comment type="similarity">
    <text evidence="1">Belongs to the anaerobic coproporphyrinogen-III oxidase family. HemW subfamily.</text>
</comment>
<comment type="function">
    <text evidence="2">Probably acts as a heme chaperone, transferring heme to an unknown acceptor. Binds one molecule of heme per monomer, possibly covalently. Binds 1 [4Fe-4S] cluster. The cluster is coordinated with 3 cysteines and an exchangeable S-adenosyl-L-methionine.</text>
</comment>
<evidence type="ECO:0000256" key="2">
    <source>
        <dbReference type="RuleBase" id="RU364116"/>
    </source>
</evidence>
<dbReference type="EMBL" id="CP011125">
    <property type="protein sequence ID" value="AKF08928.1"/>
    <property type="molecule type" value="Genomic_DNA"/>
</dbReference>
<dbReference type="SMART" id="SM00729">
    <property type="entry name" value="Elp3"/>
    <property type="match status" value="1"/>
</dbReference>
<dbReference type="NCBIfam" id="TIGR00539">
    <property type="entry name" value="hemN_rel"/>
    <property type="match status" value="1"/>
</dbReference>